<dbReference type="Pfam" id="PF01844">
    <property type="entry name" value="HNH"/>
    <property type="match status" value="1"/>
</dbReference>
<keyword evidence="2" id="KW-0255">Endonuclease</keyword>
<dbReference type="CDD" id="cd00085">
    <property type="entry name" value="HNHc"/>
    <property type="match status" value="1"/>
</dbReference>
<feature type="domain" description="HNH" evidence="1">
    <location>
        <begin position="1"/>
        <end position="28"/>
    </location>
</feature>
<reference evidence="2 3" key="1">
    <citation type="submission" date="2019-07" db="EMBL/GenBank/DDBJ databases">
        <title>Draft genome of Corynebacterium godavarianum and other related strains.</title>
        <authorList>
            <person name="Bernier A.-M."/>
            <person name="Bernard K."/>
        </authorList>
    </citation>
    <scope>NUCLEOTIDE SEQUENCE [LARGE SCALE GENOMIC DNA]</scope>
    <source>
        <strain evidence="2 3">LMG 29598</strain>
    </source>
</reference>
<evidence type="ECO:0000313" key="3">
    <source>
        <dbReference type="Proteomes" id="UP000320747"/>
    </source>
</evidence>
<evidence type="ECO:0000259" key="1">
    <source>
        <dbReference type="Pfam" id="PF01844"/>
    </source>
</evidence>
<dbReference type="GO" id="GO:0004519">
    <property type="term" value="F:endonuclease activity"/>
    <property type="evidence" value="ECO:0007669"/>
    <property type="project" value="UniProtKB-KW"/>
</dbReference>
<dbReference type="InterPro" id="IPR003615">
    <property type="entry name" value="HNH_nuc"/>
</dbReference>
<keyword evidence="2" id="KW-0378">Hydrolase</keyword>
<protein>
    <submittedName>
        <fullName evidence="2">HNH endonuclease</fullName>
    </submittedName>
</protein>
<name>A0ABY3E505_9CORY</name>
<keyword evidence="3" id="KW-1185">Reference proteome</keyword>
<organism evidence="2 3">
    <name type="scientific">Corynebacterium godavarianum</name>
    <dbReference type="NCBI Taxonomy" id="2054421"/>
    <lineage>
        <taxon>Bacteria</taxon>
        <taxon>Bacillati</taxon>
        <taxon>Actinomycetota</taxon>
        <taxon>Actinomycetes</taxon>
        <taxon>Mycobacteriales</taxon>
        <taxon>Corynebacteriaceae</taxon>
        <taxon>Corynebacterium</taxon>
    </lineage>
</organism>
<dbReference type="InterPro" id="IPR002711">
    <property type="entry name" value="HNH"/>
</dbReference>
<keyword evidence="2" id="KW-0540">Nuclease</keyword>
<proteinExistence type="predicted"/>
<comment type="caution">
    <text evidence="2">The sequence shown here is derived from an EMBL/GenBank/DDBJ whole genome shotgun (WGS) entry which is preliminary data.</text>
</comment>
<gene>
    <name evidence="2" type="ORF">FPH17_04660</name>
</gene>
<dbReference type="Gene3D" id="1.10.30.50">
    <property type="match status" value="1"/>
</dbReference>
<dbReference type="Proteomes" id="UP000320747">
    <property type="component" value="Unassembled WGS sequence"/>
</dbReference>
<dbReference type="EMBL" id="VMHH01000003">
    <property type="protein sequence ID" value="TSJ74758.1"/>
    <property type="molecule type" value="Genomic_DNA"/>
</dbReference>
<evidence type="ECO:0000313" key="2">
    <source>
        <dbReference type="EMBL" id="TSJ74758.1"/>
    </source>
</evidence>
<accession>A0ABY3E505</accession>
<dbReference type="RefSeq" id="WP_154878872.1">
    <property type="nucleotide sequence ID" value="NZ_JAADJX010000001.1"/>
</dbReference>
<sequence length="130" mass="14442">MHHLRDWARGGETNVDNLLPLCSSCHSLVSHGSAKIWERNGHIHYRFADGSHYTAYNRAHSVREPDPLTYHTDSADSCACECSERCTDCASRVDDDPCTECPIYNYLWANRSFVNAGSAPDSAPPGRGTQ</sequence>